<dbReference type="OrthoDB" id="9803617at2"/>
<dbReference type="AlphaFoldDB" id="A0A3D9FGX2"/>
<keyword evidence="6" id="KW-0411">Iron-sulfur</keyword>
<dbReference type="InterPro" id="IPR009014">
    <property type="entry name" value="Transketo_C/PFOR_II"/>
</dbReference>
<protein>
    <submittedName>
        <fullName evidence="9">Indolepyruvate ferredoxin oxidoreductase</fullName>
    </submittedName>
</protein>
<dbReference type="NCBIfam" id="NF009589">
    <property type="entry name" value="PRK13030.1"/>
    <property type="match status" value="1"/>
</dbReference>
<keyword evidence="1" id="KW-0813">Transport</keyword>
<dbReference type="InterPro" id="IPR051457">
    <property type="entry name" value="2-oxoacid:Fd_oxidoreductase"/>
</dbReference>
<gene>
    <name evidence="9" type="ORF">DFR46_1363</name>
</gene>
<dbReference type="Gene3D" id="3.40.50.970">
    <property type="match status" value="1"/>
</dbReference>
<dbReference type="Pfam" id="PF20169">
    <property type="entry name" value="DUF6537"/>
    <property type="match status" value="1"/>
</dbReference>
<dbReference type="GO" id="GO:0051539">
    <property type="term" value="F:4 iron, 4 sulfur cluster binding"/>
    <property type="evidence" value="ECO:0007669"/>
    <property type="project" value="UniProtKB-KW"/>
</dbReference>
<keyword evidence="2" id="KW-0479">Metal-binding</keyword>
<organism evidence="9 10">
    <name type="scientific">Parasphingopyxis lamellibrachiae</name>
    <dbReference type="NCBI Taxonomy" id="680125"/>
    <lineage>
        <taxon>Bacteria</taxon>
        <taxon>Pseudomonadati</taxon>
        <taxon>Pseudomonadota</taxon>
        <taxon>Alphaproteobacteria</taxon>
        <taxon>Sphingomonadales</taxon>
        <taxon>Sphingomonadaceae</taxon>
        <taxon>Parasphingopyxis</taxon>
    </lineage>
</organism>
<dbReference type="CDD" id="cd07034">
    <property type="entry name" value="TPP_PYR_PFOR_IOR-alpha_like"/>
    <property type="match status" value="1"/>
</dbReference>
<dbReference type="Proteomes" id="UP000256310">
    <property type="component" value="Unassembled WGS sequence"/>
</dbReference>
<name>A0A3D9FGX2_9SPHN</name>
<comment type="caution">
    <text evidence="9">The sequence shown here is derived from an EMBL/GenBank/DDBJ whole genome shotgun (WGS) entry which is preliminary data.</text>
</comment>
<dbReference type="InterPro" id="IPR019752">
    <property type="entry name" value="Pyrv/ketoisovalerate_OxRed_cat"/>
</dbReference>
<dbReference type="Pfam" id="PF02775">
    <property type="entry name" value="TPP_enzyme_C"/>
    <property type="match status" value="1"/>
</dbReference>
<dbReference type="RefSeq" id="WP_116235759.1">
    <property type="nucleotide sequence ID" value="NZ_QRDP01000004.1"/>
</dbReference>
<evidence type="ECO:0000256" key="1">
    <source>
        <dbReference type="ARBA" id="ARBA00022448"/>
    </source>
</evidence>
<dbReference type="InterPro" id="IPR002869">
    <property type="entry name" value="Pyrv_flavodox_OxRed_cen"/>
</dbReference>
<keyword evidence="2" id="KW-0004">4Fe-4S</keyword>
<dbReference type="Gene3D" id="3.40.920.10">
    <property type="entry name" value="Pyruvate-ferredoxin oxidoreductase, PFOR, domain III"/>
    <property type="match status" value="1"/>
</dbReference>
<dbReference type="GO" id="GO:0030976">
    <property type="term" value="F:thiamine pyrophosphate binding"/>
    <property type="evidence" value="ECO:0007669"/>
    <property type="project" value="InterPro"/>
</dbReference>
<keyword evidence="7" id="KW-0175">Coiled coil</keyword>
<evidence type="ECO:0000256" key="3">
    <source>
        <dbReference type="ARBA" id="ARBA00022982"/>
    </source>
</evidence>
<evidence type="ECO:0000259" key="8">
    <source>
        <dbReference type="PROSITE" id="PS51379"/>
    </source>
</evidence>
<evidence type="ECO:0000256" key="4">
    <source>
        <dbReference type="ARBA" id="ARBA00023002"/>
    </source>
</evidence>
<dbReference type="InterPro" id="IPR017896">
    <property type="entry name" value="4Fe4S_Fe-S-bd"/>
</dbReference>
<dbReference type="GO" id="GO:0045333">
    <property type="term" value="P:cellular respiration"/>
    <property type="evidence" value="ECO:0007669"/>
    <property type="project" value="UniProtKB-ARBA"/>
</dbReference>
<dbReference type="SUPFAM" id="SSF52518">
    <property type="entry name" value="Thiamin diphosphate-binding fold (THDP-binding)"/>
    <property type="match status" value="2"/>
</dbReference>
<evidence type="ECO:0000256" key="2">
    <source>
        <dbReference type="ARBA" id="ARBA00022485"/>
    </source>
</evidence>
<keyword evidence="4" id="KW-0560">Oxidoreductase</keyword>
<dbReference type="SUPFAM" id="SSF53323">
    <property type="entry name" value="Pyruvate-ferredoxin oxidoreductase, PFOR, domain III"/>
    <property type="match status" value="1"/>
</dbReference>
<evidence type="ECO:0000256" key="5">
    <source>
        <dbReference type="ARBA" id="ARBA00023004"/>
    </source>
</evidence>
<dbReference type="NCBIfam" id="NF009588">
    <property type="entry name" value="PRK13029.1"/>
    <property type="match status" value="1"/>
</dbReference>
<keyword evidence="10" id="KW-1185">Reference proteome</keyword>
<sequence>MPDTGPITVDTEYRLEDRYSRTEGRVFLSGSQALVRLPMMQRQRDVAAGLNTAGFISGYTGSPLGGYDIALNQVPDLLTENHIHFEPGINEDLGATAVWGSQQVGLFGNARYDGVFGIWYGKGPGVDRSGDALKHGSYSGASPHGGVLVLAGDDHGAKSSTIAHQSDHAFIHFGMPFFNPSSVQDYIDFGLHGFAMSRHSGCWVGMKCVTDTIESSASVDIDPNRIEIALPEDENTDGKRSARWMVPALVAEKRQYQERIPAVLAYVRANNLNRTILSSSRKNLAIITTGKSFLDVMQALDDLGLDAARSEALGVSLYKVAMPWPLEPEGISAFIEGNREILVVEEKRPIIEDQIARLLVNMADHPGLLGKQDATGAPLFSAEGELAPATIAQVIADRLRMLVGEGDALGCMAALGNDGDNSVSGTAALARMPSFCAGCPHNQSTKLPEGSVAFGGIGCHGMATFLPERNTPTLFQMGGEGAPWIGIAPFTETPHIFQNLGDGTYYHSGLLAIRAAVAAGVNITYKILVNDAIAMTGGQPIAGKMRVDQLSKQVQAEGIGAIAVVTDHPENYGADADFAPGTTVHHRRELDAVQRRMRDIPGATAIIYDQNCATELRRRRKRGKAEDPDRRPFINPRICEGCGDCSVQSNCIAIEPVETEFGRKRRINQSACNKDFSCLEGYCPSFVTVHGGRPRKRGGGGHSYRNILADVPAPEPASVAKPFSLLVTGIGGSGVVTLGAILGMAAHLEGKGCSVLDVTGLAQRNGPVTSHVRVAVSPEALQATRISAADLVIGSDIVVTASADVLGRMRSEMTRAIVNSRVAPTSDFASNPDLDLSAGKMKSLISQCGDTVEFIEASQLAYALMGNEVGANLMLVGYAAQRGWLPISLAALDRAVELNGTAVEMNRAAIAWGRIAAHDPAKLTGVLAPEKADEVEDLNAIVDRNAAELERYQDRAYADRYRALVDLARGAERQLDDVRDDLARAVAQYYFKLLAYKDEYEVARLLSGAEFRRTLEEEFEGDFRIEYHMAPPILQRRDPQTGRYRKRSFGGWIRPAMGLLAKFRRLRGTPFDIFGYAAHRRLERGLIAEYESDIAMLTGRLDPANHDVAVRIAEWPEQVRGYDTVKDEHIARMRDAKRELIIELEEARRETVPA</sequence>
<proteinExistence type="predicted"/>
<dbReference type="InterPro" id="IPR046667">
    <property type="entry name" value="DUF6537"/>
</dbReference>
<keyword evidence="9" id="KW-0670">Pyruvate</keyword>
<evidence type="ECO:0000313" key="9">
    <source>
        <dbReference type="EMBL" id="RED16341.1"/>
    </source>
</evidence>
<dbReference type="InterPro" id="IPR002880">
    <property type="entry name" value="Pyrv_Fd/Flavodoxin_OxRdtase_N"/>
</dbReference>
<feature type="coiled-coil region" evidence="7">
    <location>
        <begin position="935"/>
        <end position="988"/>
    </location>
</feature>
<evidence type="ECO:0000256" key="6">
    <source>
        <dbReference type="ARBA" id="ARBA00023014"/>
    </source>
</evidence>
<dbReference type="Pfam" id="PF01558">
    <property type="entry name" value="POR"/>
    <property type="match status" value="1"/>
</dbReference>
<evidence type="ECO:0000256" key="7">
    <source>
        <dbReference type="SAM" id="Coils"/>
    </source>
</evidence>
<dbReference type="InterPro" id="IPR029061">
    <property type="entry name" value="THDP-binding"/>
</dbReference>
<keyword evidence="5" id="KW-0408">Iron</keyword>
<dbReference type="PANTHER" id="PTHR48084:SF3">
    <property type="entry name" value="SUBUNIT OF PYRUVATE:FLAVODOXIN OXIDOREDUCTASE"/>
    <property type="match status" value="1"/>
</dbReference>
<keyword evidence="3" id="KW-0249">Electron transport</keyword>
<dbReference type="PANTHER" id="PTHR48084">
    <property type="entry name" value="2-OXOGLUTARATE OXIDOREDUCTASE SUBUNIT KORB-RELATED"/>
    <property type="match status" value="1"/>
</dbReference>
<dbReference type="EMBL" id="QRDP01000004">
    <property type="protein sequence ID" value="RED16341.1"/>
    <property type="molecule type" value="Genomic_DNA"/>
</dbReference>
<reference evidence="9 10" key="1">
    <citation type="submission" date="2018-07" db="EMBL/GenBank/DDBJ databases">
        <title>Genomic Encyclopedia of Type Strains, Phase IV (KMG-IV): sequencing the most valuable type-strain genomes for metagenomic binning, comparative biology and taxonomic classification.</title>
        <authorList>
            <person name="Goeker M."/>
        </authorList>
    </citation>
    <scope>NUCLEOTIDE SEQUENCE [LARGE SCALE GENOMIC DNA]</scope>
    <source>
        <strain evidence="9 10">DSM 26725</strain>
    </source>
</reference>
<dbReference type="InterPro" id="IPR011766">
    <property type="entry name" value="TPP_enzyme_TPP-bd"/>
</dbReference>
<dbReference type="GO" id="GO:0044281">
    <property type="term" value="P:small molecule metabolic process"/>
    <property type="evidence" value="ECO:0007669"/>
    <property type="project" value="UniProtKB-ARBA"/>
</dbReference>
<dbReference type="PROSITE" id="PS51379">
    <property type="entry name" value="4FE4S_FER_2"/>
    <property type="match status" value="1"/>
</dbReference>
<accession>A0A3D9FGX2</accession>
<evidence type="ECO:0000313" key="10">
    <source>
        <dbReference type="Proteomes" id="UP000256310"/>
    </source>
</evidence>
<dbReference type="SUPFAM" id="SSF52922">
    <property type="entry name" value="TK C-terminal domain-like"/>
    <property type="match status" value="1"/>
</dbReference>
<feature type="domain" description="4Fe-4S ferredoxin-type" evidence="8">
    <location>
        <begin position="630"/>
        <end position="659"/>
    </location>
</feature>
<dbReference type="GO" id="GO:0016625">
    <property type="term" value="F:oxidoreductase activity, acting on the aldehyde or oxo group of donors, iron-sulfur protein as acceptor"/>
    <property type="evidence" value="ECO:0007669"/>
    <property type="project" value="UniProtKB-ARBA"/>
</dbReference>